<sequence length="346" mass="42262">MNNKLNQNIKQIYHIAKGIYFISQDYEEEYGLLLSRMKICLSILGKIEKLLKLLKYLFYLVKTEIVISTKKFKKFVILYFVNFILILWLQNQTILKIKMVNFRIPKYQEWDLDYQIQIEHIRYTNAKEQYKKQNILQKQEDKKQDKQPMQLQQMKDINNKKPYKEEDRDQVKEIKRIVKENGERMITRRQIQILLDQAMKKIKINKIHTRNETYTNKYGSPQILKNDQIRQICVQSHVIKLIEMFYTKNLQRKMLYKIGIDQVKFVQDEEFKQIYFKQQNFKKQQVKINMQCLQIYPMIIIQQIKTNELEMIGCYKKESYKYLGIWLNKRESAIKHCKKYMQSSQN</sequence>
<keyword evidence="2" id="KW-1133">Transmembrane helix</keyword>
<name>A0A8S1MT31_9CILI</name>
<gene>
    <name evidence="3" type="ORF">PSON_ATCC_30995.1.T0410349</name>
</gene>
<dbReference type="Proteomes" id="UP000692954">
    <property type="component" value="Unassembled WGS sequence"/>
</dbReference>
<reference evidence="3" key="1">
    <citation type="submission" date="2021-01" db="EMBL/GenBank/DDBJ databases">
        <authorList>
            <consortium name="Genoscope - CEA"/>
            <person name="William W."/>
        </authorList>
    </citation>
    <scope>NUCLEOTIDE SEQUENCE</scope>
</reference>
<feature type="transmembrane region" description="Helical" evidence="2">
    <location>
        <begin position="72"/>
        <end position="89"/>
    </location>
</feature>
<evidence type="ECO:0008006" key="5">
    <source>
        <dbReference type="Google" id="ProtNLM"/>
    </source>
</evidence>
<protein>
    <recommendedName>
        <fullName evidence="5">Transmembrane protein</fullName>
    </recommendedName>
</protein>
<keyword evidence="2" id="KW-0812">Transmembrane</keyword>
<keyword evidence="2" id="KW-0472">Membrane</keyword>
<evidence type="ECO:0000256" key="1">
    <source>
        <dbReference type="SAM" id="MobiDB-lite"/>
    </source>
</evidence>
<evidence type="ECO:0000256" key="2">
    <source>
        <dbReference type="SAM" id="Phobius"/>
    </source>
</evidence>
<evidence type="ECO:0000313" key="3">
    <source>
        <dbReference type="EMBL" id="CAD8081331.1"/>
    </source>
</evidence>
<accession>A0A8S1MT31</accession>
<keyword evidence="4" id="KW-1185">Reference proteome</keyword>
<dbReference type="EMBL" id="CAJJDN010000041">
    <property type="protein sequence ID" value="CAD8081331.1"/>
    <property type="molecule type" value="Genomic_DNA"/>
</dbReference>
<dbReference type="AlphaFoldDB" id="A0A8S1MT31"/>
<comment type="caution">
    <text evidence="3">The sequence shown here is derived from an EMBL/GenBank/DDBJ whole genome shotgun (WGS) entry which is preliminary data.</text>
</comment>
<feature type="region of interest" description="Disordered" evidence="1">
    <location>
        <begin position="136"/>
        <end position="166"/>
    </location>
</feature>
<organism evidence="3 4">
    <name type="scientific">Paramecium sonneborni</name>
    <dbReference type="NCBI Taxonomy" id="65129"/>
    <lineage>
        <taxon>Eukaryota</taxon>
        <taxon>Sar</taxon>
        <taxon>Alveolata</taxon>
        <taxon>Ciliophora</taxon>
        <taxon>Intramacronucleata</taxon>
        <taxon>Oligohymenophorea</taxon>
        <taxon>Peniculida</taxon>
        <taxon>Parameciidae</taxon>
        <taxon>Paramecium</taxon>
    </lineage>
</organism>
<proteinExistence type="predicted"/>
<evidence type="ECO:0000313" key="4">
    <source>
        <dbReference type="Proteomes" id="UP000692954"/>
    </source>
</evidence>
<feature type="compositionally biased region" description="Basic and acidic residues" evidence="1">
    <location>
        <begin position="157"/>
        <end position="166"/>
    </location>
</feature>